<comment type="caution">
    <text evidence="1">The sequence shown here is derived from an EMBL/GenBank/DDBJ whole genome shotgun (WGS) entry which is preliminary data.</text>
</comment>
<reference evidence="1 2" key="1">
    <citation type="submission" date="2018-08" db="EMBL/GenBank/DDBJ databases">
        <title>A genome reference for cultivated species of the human gut microbiota.</title>
        <authorList>
            <person name="Zou Y."/>
            <person name="Xue W."/>
            <person name="Luo G."/>
        </authorList>
    </citation>
    <scope>NUCLEOTIDE SEQUENCE [LARGE SCALE GENOMIC DNA]</scope>
    <source>
        <strain evidence="1 2">AM43-11</strain>
    </source>
</reference>
<dbReference type="AlphaFoldDB" id="A0A413SFU4"/>
<dbReference type="Proteomes" id="UP000284465">
    <property type="component" value="Unassembled WGS sequence"/>
</dbReference>
<accession>A0A413SFU4</accession>
<sequence>MERLTYVTENGEVLFHPADLPDDEGITITQLAKDGRYKALEEIAERLANREQAEEQGLLLRLPCKVGDTVYVDSTILPIEDMECYEDIDNEIPKYFPARIVSLRFAKRNWMKIAVKAKWLHEWIDDETGPESDYIECEKNFTILLSMIGKTVFLTREEAEAKLKEMEGESDVL</sequence>
<protein>
    <submittedName>
        <fullName evidence="1">Uncharacterized protein</fullName>
    </submittedName>
</protein>
<organism evidence="1 2">
    <name type="scientific">Roseburia intestinalis</name>
    <dbReference type="NCBI Taxonomy" id="166486"/>
    <lineage>
        <taxon>Bacteria</taxon>
        <taxon>Bacillati</taxon>
        <taxon>Bacillota</taxon>
        <taxon>Clostridia</taxon>
        <taxon>Lachnospirales</taxon>
        <taxon>Lachnospiraceae</taxon>
        <taxon>Roseburia</taxon>
    </lineage>
</organism>
<name>A0A413SFU4_9FIRM</name>
<dbReference type="RefSeq" id="WP_118591720.1">
    <property type="nucleotide sequence ID" value="NZ_QSFP01000013.1"/>
</dbReference>
<proteinExistence type="predicted"/>
<evidence type="ECO:0000313" key="1">
    <source>
        <dbReference type="EMBL" id="RHA66245.1"/>
    </source>
</evidence>
<dbReference type="EMBL" id="QSFP01000013">
    <property type="protein sequence ID" value="RHA66245.1"/>
    <property type="molecule type" value="Genomic_DNA"/>
</dbReference>
<gene>
    <name evidence="1" type="ORF">DW927_11955</name>
</gene>
<evidence type="ECO:0000313" key="2">
    <source>
        <dbReference type="Proteomes" id="UP000284465"/>
    </source>
</evidence>